<evidence type="ECO:0000313" key="4">
    <source>
        <dbReference type="EMBL" id="MFD0739400.1"/>
    </source>
</evidence>
<dbReference type="SUPFAM" id="SSF51261">
    <property type="entry name" value="Duplicated hybrid motif"/>
    <property type="match status" value="1"/>
</dbReference>
<reference evidence="5" key="1">
    <citation type="journal article" date="2019" name="Int. J. Syst. Evol. Microbiol.">
        <title>The Global Catalogue of Microorganisms (GCM) 10K type strain sequencing project: providing services to taxonomists for standard genome sequencing and annotation.</title>
        <authorList>
            <consortium name="The Broad Institute Genomics Platform"/>
            <consortium name="The Broad Institute Genome Sequencing Center for Infectious Disease"/>
            <person name="Wu L."/>
            <person name="Ma J."/>
        </authorList>
    </citation>
    <scope>NUCLEOTIDE SEQUENCE [LARGE SCALE GENOMIC DNA]</scope>
    <source>
        <strain evidence="5">CCUG 55491</strain>
    </source>
</reference>
<comment type="caution">
    <text evidence="4">The sequence shown here is derived from an EMBL/GenBank/DDBJ whole genome shotgun (WGS) entry which is preliminary data.</text>
</comment>
<dbReference type="InterPro" id="IPR050570">
    <property type="entry name" value="Cell_wall_metabolism_enzyme"/>
</dbReference>
<organism evidence="4 5">
    <name type="scientific">Lysobacter koreensis</name>
    <dbReference type="NCBI Taxonomy" id="266122"/>
    <lineage>
        <taxon>Bacteria</taxon>
        <taxon>Pseudomonadati</taxon>
        <taxon>Pseudomonadota</taxon>
        <taxon>Gammaproteobacteria</taxon>
        <taxon>Lysobacterales</taxon>
        <taxon>Lysobacteraceae</taxon>
        <taxon>Lysobacter</taxon>
    </lineage>
</organism>
<protein>
    <submittedName>
        <fullName evidence="4">M23 family metallopeptidase</fullName>
        <ecNumber evidence="4">3.4.24.-</ecNumber>
    </submittedName>
</protein>
<feature type="transmembrane region" description="Helical" evidence="2">
    <location>
        <begin position="59"/>
        <end position="78"/>
    </location>
</feature>
<dbReference type="PANTHER" id="PTHR21666">
    <property type="entry name" value="PEPTIDASE-RELATED"/>
    <property type="match status" value="1"/>
</dbReference>
<keyword evidence="5" id="KW-1185">Reference proteome</keyword>
<dbReference type="Gene3D" id="2.70.70.10">
    <property type="entry name" value="Glucose Permease (Domain IIA)"/>
    <property type="match status" value="1"/>
</dbReference>
<dbReference type="EC" id="3.4.24.-" evidence="4"/>
<dbReference type="Pfam" id="PF01551">
    <property type="entry name" value="Peptidase_M23"/>
    <property type="match status" value="1"/>
</dbReference>
<proteinExistence type="predicted"/>
<feature type="compositionally biased region" description="Polar residues" evidence="1">
    <location>
        <begin position="190"/>
        <end position="206"/>
    </location>
</feature>
<dbReference type="Proteomes" id="UP001597090">
    <property type="component" value="Unassembled WGS sequence"/>
</dbReference>
<dbReference type="InterPro" id="IPR016047">
    <property type="entry name" value="M23ase_b-sheet_dom"/>
</dbReference>
<keyword evidence="2" id="KW-0472">Membrane</keyword>
<gene>
    <name evidence="4" type="ORF">ACFQZQ_08915</name>
</gene>
<accession>A0ABW2YME2</accession>
<evidence type="ECO:0000256" key="2">
    <source>
        <dbReference type="SAM" id="Phobius"/>
    </source>
</evidence>
<sequence>MTVDEPRVGQARAGPLQRLAKAVLLCAGLAIVAVTVWQLPVMDGPRTLWALARMPIPTASIVPVQGVAAGAIAPTFGASRSGNRRHHGIDIFAKRGTPVRSATRGVVLSVRDSGIGGKQVWVIGPASERHYYAHLDAWAPGLERGDVLEAGQLLGQVGDTGNARGTPPHLHYSVYGDGGALDPLPRLRAGTSNPASSPVSTDPPTR</sequence>
<evidence type="ECO:0000313" key="5">
    <source>
        <dbReference type="Proteomes" id="UP001597090"/>
    </source>
</evidence>
<name>A0ABW2YME2_9GAMM</name>
<evidence type="ECO:0000259" key="3">
    <source>
        <dbReference type="Pfam" id="PF01551"/>
    </source>
</evidence>
<keyword evidence="2" id="KW-1133">Transmembrane helix</keyword>
<dbReference type="RefSeq" id="WP_386812398.1">
    <property type="nucleotide sequence ID" value="NZ_JBHTIH010000003.1"/>
</dbReference>
<keyword evidence="4" id="KW-0378">Hydrolase</keyword>
<dbReference type="EMBL" id="JBHTIH010000003">
    <property type="protein sequence ID" value="MFD0739400.1"/>
    <property type="molecule type" value="Genomic_DNA"/>
</dbReference>
<feature type="region of interest" description="Disordered" evidence="1">
    <location>
        <begin position="183"/>
        <end position="206"/>
    </location>
</feature>
<dbReference type="GO" id="GO:0016787">
    <property type="term" value="F:hydrolase activity"/>
    <property type="evidence" value="ECO:0007669"/>
    <property type="project" value="UniProtKB-KW"/>
</dbReference>
<dbReference type="PANTHER" id="PTHR21666:SF268">
    <property type="entry name" value="PEPTIDASE M23 DOMAIN-CONTAINING PROTEIN"/>
    <property type="match status" value="1"/>
</dbReference>
<feature type="transmembrane region" description="Helical" evidence="2">
    <location>
        <begin position="22"/>
        <end position="39"/>
    </location>
</feature>
<evidence type="ECO:0000256" key="1">
    <source>
        <dbReference type="SAM" id="MobiDB-lite"/>
    </source>
</evidence>
<feature type="domain" description="M23ase beta-sheet core" evidence="3">
    <location>
        <begin position="85"/>
        <end position="183"/>
    </location>
</feature>
<keyword evidence="2" id="KW-0812">Transmembrane</keyword>
<dbReference type="CDD" id="cd12797">
    <property type="entry name" value="M23_peptidase"/>
    <property type="match status" value="1"/>
</dbReference>
<dbReference type="InterPro" id="IPR011055">
    <property type="entry name" value="Dup_hybrid_motif"/>
</dbReference>